<sequence length="74" mass="8808">MNNSFKKTLRGKNIGRFFIDFNELYINYEKKALHRARDEKIFQKPEKLIMQTIANNLTVAYDNKNYYPLSTCIA</sequence>
<dbReference type="Pfam" id="PF12950">
    <property type="entry name" value="TaqI_C"/>
    <property type="match status" value="1"/>
</dbReference>
<proteinExistence type="predicted"/>
<dbReference type="InterPro" id="IPR025931">
    <property type="entry name" value="TaqI_C"/>
</dbReference>
<evidence type="ECO:0000259" key="1">
    <source>
        <dbReference type="Pfam" id="PF12950"/>
    </source>
</evidence>
<name>X1E207_9ZZZZ</name>
<feature type="domain" description="TaqI-like C-terminal specificity" evidence="1">
    <location>
        <begin position="7"/>
        <end position="71"/>
    </location>
</feature>
<dbReference type="EMBL" id="BART01040150">
    <property type="protein sequence ID" value="GAH26552.1"/>
    <property type="molecule type" value="Genomic_DNA"/>
</dbReference>
<reference evidence="2" key="1">
    <citation type="journal article" date="2014" name="Front. Microbiol.">
        <title>High frequency of phylogenetically diverse reductive dehalogenase-homologous genes in deep subseafloor sedimentary metagenomes.</title>
        <authorList>
            <person name="Kawai M."/>
            <person name="Futagami T."/>
            <person name="Toyoda A."/>
            <person name="Takaki Y."/>
            <person name="Nishi S."/>
            <person name="Hori S."/>
            <person name="Arai W."/>
            <person name="Tsubouchi T."/>
            <person name="Morono Y."/>
            <person name="Uchiyama I."/>
            <person name="Ito T."/>
            <person name="Fujiyama A."/>
            <person name="Inagaki F."/>
            <person name="Takami H."/>
        </authorList>
    </citation>
    <scope>NUCLEOTIDE SEQUENCE</scope>
    <source>
        <strain evidence="2">Expedition CK06-06</strain>
    </source>
</reference>
<comment type="caution">
    <text evidence="2">The sequence shown here is derived from an EMBL/GenBank/DDBJ whole genome shotgun (WGS) entry which is preliminary data.</text>
</comment>
<dbReference type="AlphaFoldDB" id="X1E207"/>
<evidence type="ECO:0000313" key="2">
    <source>
        <dbReference type="EMBL" id="GAH26552.1"/>
    </source>
</evidence>
<feature type="non-terminal residue" evidence="2">
    <location>
        <position position="74"/>
    </location>
</feature>
<protein>
    <recommendedName>
        <fullName evidence="1">TaqI-like C-terminal specificity domain-containing protein</fullName>
    </recommendedName>
</protein>
<accession>X1E207</accession>
<organism evidence="2">
    <name type="scientific">marine sediment metagenome</name>
    <dbReference type="NCBI Taxonomy" id="412755"/>
    <lineage>
        <taxon>unclassified sequences</taxon>
        <taxon>metagenomes</taxon>
        <taxon>ecological metagenomes</taxon>
    </lineage>
</organism>
<gene>
    <name evidence="2" type="ORF">S01H4_65542</name>
</gene>